<proteinExistence type="predicted"/>
<dbReference type="EMBL" id="JAGTJQ010000005">
    <property type="protein sequence ID" value="KAH7031665.1"/>
    <property type="molecule type" value="Genomic_DNA"/>
</dbReference>
<evidence type="ECO:0000313" key="3">
    <source>
        <dbReference type="Proteomes" id="UP000756346"/>
    </source>
</evidence>
<name>A0A9P8YAH1_9PEZI</name>
<accession>A0A9P8YAH1</accession>
<evidence type="ECO:0000256" key="1">
    <source>
        <dbReference type="SAM" id="SignalP"/>
    </source>
</evidence>
<sequence length="92" mass="10606">MSLLVLNLLDLAAWPTLIHASCFAWPLRLFRAPSCTFQRPPESFHPPPMPADYAVSCKLCKSWNSRYAPTRHGRVDLLEHFFQRLEDHFAAP</sequence>
<keyword evidence="3" id="KW-1185">Reference proteome</keyword>
<reference evidence="2" key="1">
    <citation type="journal article" date="2021" name="Nat. Commun.">
        <title>Genetic determinants of endophytism in the Arabidopsis root mycobiome.</title>
        <authorList>
            <person name="Mesny F."/>
            <person name="Miyauchi S."/>
            <person name="Thiergart T."/>
            <person name="Pickel B."/>
            <person name="Atanasova L."/>
            <person name="Karlsson M."/>
            <person name="Huettel B."/>
            <person name="Barry K.W."/>
            <person name="Haridas S."/>
            <person name="Chen C."/>
            <person name="Bauer D."/>
            <person name="Andreopoulos W."/>
            <person name="Pangilinan J."/>
            <person name="LaButti K."/>
            <person name="Riley R."/>
            <person name="Lipzen A."/>
            <person name="Clum A."/>
            <person name="Drula E."/>
            <person name="Henrissat B."/>
            <person name="Kohler A."/>
            <person name="Grigoriev I.V."/>
            <person name="Martin F.M."/>
            <person name="Hacquard S."/>
        </authorList>
    </citation>
    <scope>NUCLEOTIDE SEQUENCE</scope>
    <source>
        <strain evidence="2">MPI-CAGE-CH-0230</strain>
    </source>
</reference>
<organism evidence="2 3">
    <name type="scientific">Microdochium trichocladiopsis</name>
    <dbReference type="NCBI Taxonomy" id="1682393"/>
    <lineage>
        <taxon>Eukaryota</taxon>
        <taxon>Fungi</taxon>
        <taxon>Dikarya</taxon>
        <taxon>Ascomycota</taxon>
        <taxon>Pezizomycotina</taxon>
        <taxon>Sordariomycetes</taxon>
        <taxon>Xylariomycetidae</taxon>
        <taxon>Xylariales</taxon>
        <taxon>Microdochiaceae</taxon>
        <taxon>Microdochium</taxon>
    </lineage>
</organism>
<dbReference type="RefSeq" id="XP_046013345.1">
    <property type="nucleotide sequence ID" value="XM_046154097.1"/>
</dbReference>
<feature type="signal peptide" evidence="1">
    <location>
        <begin position="1"/>
        <end position="20"/>
    </location>
</feature>
<dbReference type="GeneID" id="70183643"/>
<keyword evidence="1" id="KW-0732">Signal</keyword>
<comment type="caution">
    <text evidence="2">The sequence shown here is derived from an EMBL/GenBank/DDBJ whole genome shotgun (WGS) entry which is preliminary data.</text>
</comment>
<protein>
    <recommendedName>
        <fullName evidence="4">Secreted protein</fullName>
    </recommendedName>
</protein>
<dbReference type="AlphaFoldDB" id="A0A9P8YAH1"/>
<evidence type="ECO:0008006" key="4">
    <source>
        <dbReference type="Google" id="ProtNLM"/>
    </source>
</evidence>
<dbReference type="Proteomes" id="UP000756346">
    <property type="component" value="Unassembled WGS sequence"/>
</dbReference>
<gene>
    <name evidence="2" type="ORF">B0I36DRAFT_324393</name>
</gene>
<evidence type="ECO:0000313" key="2">
    <source>
        <dbReference type="EMBL" id="KAH7031665.1"/>
    </source>
</evidence>
<feature type="chain" id="PRO_5040336847" description="Secreted protein" evidence="1">
    <location>
        <begin position="21"/>
        <end position="92"/>
    </location>
</feature>